<comment type="similarity">
    <text evidence="1">Belongs to the LysR transcriptional regulatory family.</text>
</comment>
<evidence type="ECO:0000256" key="2">
    <source>
        <dbReference type="ARBA" id="ARBA00023015"/>
    </source>
</evidence>
<reference evidence="6 7" key="1">
    <citation type="submission" date="2017-05" db="EMBL/GenBank/DDBJ databases">
        <title>Comparative genomic and metabolic analysis of manganese-oxidizing mechanisms in Celeribater manganoxidans DY25T: its adaption to the environment of polymetallic nodule.</title>
        <authorList>
            <person name="Wang X."/>
        </authorList>
    </citation>
    <scope>NUCLEOTIDE SEQUENCE [LARGE SCALE GENOMIC DNA]</scope>
    <source>
        <strain evidence="6 7">DY25</strain>
    </source>
</reference>
<name>A0A291LVY8_9RHOB</name>
<dbReference type="Gene3D" id="3.40.190.10">
    <property type="entry name" value="Periplasmic binding protein-like II"/>
    <property type="match status" value="2"/>
</dbReference>
<dbReference type="EMBL" id="CP021404">
    <property type="protein sequence ID" value="ATI40861.1"/>
    <property type="molecule type" value="Genomic_DNA"/>
</dbReference>
<protein>
    <recommendedName>
        <fullName evidence="5">HTH lysR-type domain-containing protein</fullName>
    </recommendedName>
</protein>
<dbReference type="SUPFAM" id="SSF46785">
    <property type="entry name" value="Winged helix' DNA-binding domain"/>
    <property type="match status" value="1"/>
</dbReference>
<dbReference type="SUPFAM" id="SSF53850">
    <property type="entry name" value="Periplasmic binding protein-like II"/>
    <property type="match status" value="1"/>
</dbReference>
<dbReference type="PANTHER" id="PTHR30537">
    <property type="entry name" value="HTH-TYPE TRANSCRIPTIONAL REGULATOR"/>
    <property type="match status" value="1"/>
</dbReference>
<dbReference type="PROSITE" id="PS50931">
    <property type="entry name" value="HTH_LYSR"/>
    <property type="match status" value="1"/>
</dbReference>
<dbReference type="OrthoDB" id="7328368at2"/>
<keyword evidence="3" id="KW-0238">DNA-binding</keyword>
<evidence type="ECO:0000313" key="6">
    <source>
        <dbReference type="EMBL" id="ATI40861.1"/>
    </source>
</evidence>
<keyword evidence="4" id="KW-0804">Transcription</keyword>
<dbReference type="Proteomes" id="UP000219050">
    <property type="component" value="Chromosome"/>
</dbReference>
<dbReference type="Pfam" id="PF03466">
    <property type="entry name" value="LysR_substrate"/>
    <property type="match status" value="1"/>
</dbReference>
<dbReference type="KEGG" id="cmag:CBW24_01810"/>
<dbReference type="InterPro" id="IPR036390">
    <property type="entry name" value="WH_DNA-bd_sf"/>
</dbReference>
<keyword evidence="7" id="KW-1185">Reference proteome</keyword>
<dbReference type="RefSeq" id="WP_097372489.1">
    <property type="nucleotide sequence ID" value="NZ_CP021404.1"/>
</dbReference>
<dbReference type="InterPro" id="IPR036388">
    <property type="entry name" value="WH-like_DNA-bd_sf"/>
</dbReference>
<dbReference type="GO" id="GO:0043565">
    <property type="term" value="F:sequence-specific DNA binding"/>
    <property type="evidence" value="ECO:0007669"/>
    <property type="project" value="TreeGrafter"/>
</dbReference>
<feature type="domain" description="HTH lysR-type" evidence="5">
    <location>
        <begin position="7"/>
        <end position="64"/>
    </location>
</feature>
<proteinExistence type="inferred from homology"/>
<dbReference type="InterPro" id="IPR000847">
    <property type="entry name" value="LysR_HTH_N"/>
</dbReference>
<dbReference type="Pfam" id="PF00126">
    <property type="entry name" value="HTH_1"/>
    <property type="match status" value="1"/>
</dbReference>
<dbReference type="GO" id="GO:0003700">
    <property type="term" value="F:DNA-binding transcription factor activity"/>
    <property type="evidence" value="ECO:0007669"/>
    <property type="project" value="InterPro"/>
</dbReference>
<evidence type="ECO:0000256" key="3">
    <source>
        <dbReference type="ARBA" id="ARBA00023125"/>
    </source>
</evidence>
<dbReference type="CDD" id="cd08432">
    <property type="entry name" value="PBP2_GcdR_TrpI_HvrB_AmpR_like"/>
    <property type="match status" value="1"/>
</dbReference>
<dbReference type="InterPro" id="IPR058163">
    <property type="entry name" value="LysR-type_TF_proteobact-type"/>
</dbReference>
<evidence type="ECO:0000259" key="5">
    <source>
        <dbReference type="PROSITE" id="PS50931"/>
    </source>
</evidence>
<evidence type="ECO:0000256" key="4">
    <source>
        <dbReference type="ARBA" id="ARBA00023163"/>
    </source>
</evidence>
<dbReference type="AlphaFoldDB" id="A0A291LVY8"/>
<organism evidence="6 7">
    <name type="scientific">Pacificitalea manganoxidans</name>
    <dbReference type="NCBI Taxonomy" id="1411902"/>
    <lineage>
        <taxon>Bacteria</taxon>
        <taxon>Pseudomonadati</taxon>
        <taxon>Pseudomonadota</taxon>
        <taxon>Alphaproteobacteria</taxon>
        <taxon>Rhodobacterales</taxon>
        <taxon>Paracoccaceae</taxon>
        <taxon>Pacificitalea</taxon>
    </lineage>
</organism>
<evidence type="ECO:0000256" key="1">
    <source>
        <dbReference type="ARBA" id="ARBA00009437"/>
    </source>
</evidence>
<dbReference type="InterPro" id="IPR005119">
    <property type="entry name" value="LysR_subst-bd"/>
</dbReference>
<accession>A0A291LVY8</accession>
<keyword evidence="2" id="KW-0805">Transcription regulation</keyword>
<sequence length="307" mass="33667">MDDLDRLSLKSLRTVETVARLGTLGRAAQALGVSTGAVSQQIARIEDTMGRPLFDRTPRGMLPRAEAADLFDALEGGFARIGAALARLQRQRQDVVTISVAPIFAARWLVWRLPDFHARHPGIKVRIESESRLADPRREDLDFCLRIGRGPWPGLEVEPLFDQRVVPVCAPTLAARLTQPADLAQVPIIREPGAMFDWSTWLDAEGMDPAQLGDGPDFPDASMCLDAAIAGLGVFLAFEILVTDQLRFGRLATPFPRYRTTGHRYVLVRAPDRSLPPPARHFRAWLKAALIAEGLGDGPPMSPAQGT</sequence>
<dbReference type="GO" id="GO:0006351">
    <property type="term" value="P:DNA-templated transcription"/>
    <property type="evidence" value="ECO:0007669"/>
    <property type="project" value="TreeGrafter"/>
</dbReference>
<dbReference type="Gene3D" id="1.10.10.10">
    <property type="entry name" value="Winged helix-like DNA-binding domain superfamily/Winged helix DNA-binding domain"/>
    <property type="match status" value="1"/>
</dbReference>
<dbReference type="PANTHER" id="PTHR30537:SF26">
    <property type="entry name" value="GLYCINE CLEAVAGE SYSTEM TRANSCRIPTIONAL ACTIVATOR"/>
    <property type="match status" value="1"/>
</dbReference>
<evidence type="ECO:0000313" key="7">
    <source>
        <dbReference type="Proteomes" id="UP000219050"/>
    </source>
</evidence>
<gene>
    <name evidence="6" type="ORF">CBW24_01810</name>
</gene>